<dbReference type="Proteomes" id="UP000039324">
    <property type="component" value="Unassembled WGS sequence"/>
</dbReference>
<evidence type="ECO:0000313" key="4">
    <source>
        <dbReference type="Proteomes" id="UP000039324"/>
    </source>
</evidence>
<dbReference type="InterPro" id="IPR025508">
    <property type="entry name" value="DUF4395"/>
</dbReference>
<dbReference type="EMBL" id="CDSF01000083">
    <property type="protein sequence ID" value="CEO98289.1"/>
    <property type="molecule type" value="Genomic_DNA"/>
</dbReference>
<protein>
    <recommendedName>
        <fullName evidence="2">DUF4395 domain-containing protein</fullName>
    </recommendedName>
</protein>
<evidence type="ECO:0000256" key="1">
    <source>
        <dbReference type="SAM" id="Phobius"/>
    </source>
</evidence>
<feature type="transmembrane region" description="Helical" evidence="1">
    <location>
        <begin position="127"/>
        <end position="147"/>
    </location>
</feature>
<keyword evidence="1" id="KW-0812">Transmembrane</keyword>
<dbReference type="AlphaFoldDB" id="A0A0G4IT20"/>
<feature type="transmembrane region" description="Helical" evidence="1">
    <location>
        <begin position="153"/>
        <end position="180"/>
    </location>
</feature>
<keyword evidence="1" id="KW-1133">Transmembrane helix</keyword>
<sequence length="226" mass="25500">MFEKDAFPRFIKECTRRHNLAISRDMCFWWTRRPLRLFGFPNPVNQLEARSHSGCVTLLTILHIIFLYEFAVPWLGWYILYGFAARFLSGPRIDPQAYFVIFVVRPLLEDVLQVARSEFHPSPPKRFAQFVGLLFALAGNILYNVLHLTVPSIIVWGCLVVAAGLLALTGFCAACFVFSVGMRLGLVPKTVCESCAYSYTKSCPRPGTTARVHPYQAPTDTSGDET</sequence>
<organism evidence="3 4">
    <name type="scientific">Plasmodiophora brassicae</name>
    <name type="common">Clubroot disease agent</name>
    <dbReference type="NCBI Taxonomy" id="37360"/>
    <lineage>
        <taxon>Eukaryota</taxon>
        <taxon>Sar</taxon>
        <taxon>Rhizaria</taxon>
        <taxon>Endomyxa</taxon>
        <taxon>Phytomyxea</taxon>
        <taxon>Plasmodiophorida</taxon>
        <taxon>Plasmodiophoridae</taxon>
        <taxon>Plasmodiophora</taxon>
    </lineage>
</organism>
<feature type="domain" description="DUF4395" evidence="2">
    <location>
        <begin position="44"/>
        <end position="183"/>
    </location>
</feature>
<name>A0A0G4IT20_PLABS</name>
<evidence type="ECO:0000259" key="2">
    <source>
        <dbReference type="Pfam" id="PF14340"/>
    </source>
</evidence>
<keyword evidence="1" id="KW-0472">Membrane</keyword>
<gene>
    <name evidence="3" type="ORF">PBRA_006403</name>
</gene>
<dbReference type="OrthoDB" id="196547at2759"/>
<accession>A0A0G4IT20</accession>
<evidence type="ECO:0000313" key="3">
    <source>
        <dbReference type="EMBL" id="CEO98289.1"/>
    </source>
</evidence>
<keyword evidence="4" id="KW-1185">Reference proteome</keyword>
<proteinExistence type="predicted"/>
<feature type="transmembrane region" description="Helical" evidence="1">
    <location>
        <begin position="55"/>
        <end position="77"/>
    </location>
</feature>
<dbReference type="Pfam" id="PF14340">
    <property type="entry name" value="DUF4395"/>
    <property type="match status" value="1"/>
</dbReference>
<reference evidence="3 4" key="1">
    <citation type="submission" date="2015-02" db="EMBL/GenBank/DDBJ databases">
        <authorList>
            <person name="Chooi Y.-H."/>
        </authorList>
    </citation>
    <scope>NUCLEOTIDE SEQUENCE [LARGE SCALE GENOMIC DNA]</scope>
    <source>
        <strain evidence="3">E3</strain>
    </source>
</reference>